<dbReference type="InterPro" id="IPR019826">
    <property type="entry name" value="Carboxylesterase_B_AS"/>
</dbReference>
<evidence type="ECO:0000256" key="2">
    <source>
        <dbReference type="ARBA" id="ARBA00022487"/>
    </source>
</evidence>
<dbReference type="SUPFAM" id="SSF53474">
    <property type="entry name" value="alpha/beta-Hydrolases"/>
    <property type="match status" value="1"/>
</dbReference>
<dbReference type="Gene3D" id="3.40.50.1820">
    <property type="entry name" value="alpha/beta hydrolase"/>
    <property type="match status" value="1"/>
</dbReference>
<gene>
    <name evidence="9" type="primary">GLT</name>
</gene>
<dbReference type="EMBL" id="GAMC01013250">
    <property type="protein sequence ID" value="JAB93305.1"/>
    <property type="molecule type" value="mRNA"/>
</dbReference>
<dbReference type="EC" id="3.1.1.-" evidence="6"/>
<organism evidence="9">
    <name type="scientific">Ceratitis capitata</name>
    <name type="common">Mediterranean fruit fly</name>
    <name type="synonym">Tephritis capitata</name>
    <dbReference type="NCBI Taxonomy" id="7213"/>
    <lineage>
        <taxon>Eukaryota</taxon>
        <taxon>Metazoa</taxon>
        <taxon>Ecdysozoa</taxon>
        <taxon>Arthropoda</taxon>
        <taxon>Hexapoda</taxon>
        <taxon>Insecta</taxon>
        <taxon>Pterygota</taxon>
        <taxon>Neoptera</taxon>
        <taxon>Endopterygota</taxon>
        <taxon>Diptera</taxon>
        <taxon>Brachycera</taxon>
        <taxon>Muscomorpha</taxon>
        <taxon>Tephritoidea</taxon>
        <taxon>Tephritidae</taxon>
        <taxon>Ceratitis</taxon>
        <taxon>Ceratitis</taxon>
    </lineage>
</organism>
<keyword evidence="7" id="KW-0472">Membrane</keyword>
<dbReference type="OrthoDB" id="3200163at2759"/>
<dbReference type="InterPro" id="IPR029058">
    <property type="entry name" value="AB_hydrolase_fold"/>
</dbReference>
<sequence>LFASRRLTLHSLCTYLPLLALNFQLSVGNRRALRLDMMNRFICIVSTIFVLAIILVTTNTISTQSYQVNIPGQGAVIGSVDQTLWTKQKFYSFRGIPYAESPSGPLRFKAPRSRSPWQGAYDARHFGKRCPVITTVAKLSDEQLKEDLEDCLNLSVYTKRLKAKQPVMFYIYGGGFYNGSAADHPPHHLLEKDIVLVVAQYRIGALGWLTTLTEEMPGNVPVMDLMLALNWVQEYIKVFGGDPSRVTIFGQSAGAAMSGALLVSPKTPERYFNRSIVQSGAIVAPWAVNRKPLQQVKLVCEALKCADCGDKLSQYECLREVTVLELLRVTTDKSFSLVIGDAFGVLPDEPSVLLESLERTVPIMTGFTKHDGSFVLATLYDTIIAHYGSLSKFTVRQLANVLIDLGKDSTGLSNNLLLHTLFKPELLDSYNHSAAWPAYFDIANIIFMKSPVISYASGLQRKMLHPVFLYSFDYAGEHTRFGYEFGNSHYPFQGGVHHSNDNIYLFATHKLNSNDTLMAKKMVDLWYSFAVEGVPSVREQAGLTVKAMETESGPYFHINDQLSLGSDILTELTATVDDPENYKLIKVSPQTSPN</sequence>
<evidence type="ECO:0000256" key="1">
    <source>
        <dbReference type="ARBA" id="ARBA00005964"/>
    </source>
</evidence>
<keyword evidence="3 6" id="KW-0378">Hydrolase</keyword>
<evidence type="ECO:0000256" key="3">
    <source>
        <dbReference type="ARBA" id="ARBA00022801"/>
    </source>
</evidence>
<keyword evidence="4" id="KW-1015">Disulfide bond</keyword>
<evidence type="ECO:0000256" key="6">
    <source>
        <dbReference type="RuleBase" id="RU361235"/>
    </source>
</evidence>
<protein>
    <recommendedName>
        <fullName evidence="6">Carboxylic ester hydrolase</fullName>
        <ecNumber evidence="6">3.1.1.-</ecNumber>
    </recommendedName>
</protein>
<dbReference type="GO" id="GO:0052689">
    <property type="term" value="F:carboxylic ester hydrolase activity"/>
    <property type="evidence" value="ECO:0007669"/>
    <property type="project" value="UniProtKB-KW"/>
</dbReference>
<dbReference type="AlphaFoldDB" id="W8AWG6"/>
<dbReference type="Pfam" id="PF00135">
    <property type="entry name" value="COesterase"/>
    <property type="match status" value="1"/>
</dbReference>
<evidence type="ECO:0000313" key="9">
    <source>
        <dbReference type="EMBL" id="JAB93305.1"/>
    </source>
</evidence>
<evidence type="ECO:0000256" key="5">
    <source>
        <dbReference type="ARBA" id="ARBA00023180"/>
    </source>
</evidence>
<accession>W8AWG6</accession>
<proteinExistence type="evidence at transcript level"/>
<keyword evidence="2" id="KW-0719">Serine esterase</keyword>
<evidence type="ECO:0000256" key="7">
    <source>
        <dbReference type="SAM" id="Phobius"/>
    </source>
</evidence>
<reference evidence="9" key="1">
    <citation type="submission" date="2013-07" db="EMBL/GenBank/DDBJ databases">
        <authorList>
            <person name="Geib S."/>
        </authorList>
    </citation>
    <scope>NUCLEOTIDE SEQUENCE</scope>
</reference>
<reference evidence="9" key="2">
    <citation type="journal article" date="2014" name="BMC Genomics">
        <title>A genomic perspective to assessing quality of mass-reared SIT flies used in Mediterranean fruit fly (Ceratitis capitata) eradication in California.</title>
        <authorList>
            <person name="Calla B."/>
            <person name="Hall B."/>
            <person name="Hou S."/>
            <person name="Geib S.M."/>
        </authorList>
    </citation>
    <scope>NUCLEOTIDE SEQUENCE</scope>
</reference>
<feature type="domain" description="Carboxylesterase type B" evidence="8">
    <location>
        <begin position="66"/>
        <end position="563"/>
    </location>
</feature>
<comment type="similarity">
    <text evidence="1 6">Belongs to the type-B carboxylesterase/lipase family.</text>
</comment>
<dbReference type="ESTHER" id="cerca-w8awg6">
    <property type="family name" value="Carb_B_Arthropoda"/>
</dbReference>
<keyword evidence="7" id="KW-1133">Transmembrane helix</keyword>
<name>W8AWG6_CERCA</name>
<evidence type="ECO:0000256" key="4">
    <source>
        <dbReference type="ARBA" id="ARBA00023157"/>
    </source>
</evidence>
<dbReference type="PANTHER" id="PTHR43142:SF1">
    <property type="entry name" value="CARBOXYLIC ESTER HYDROLASE"/>
    <property type="match status" value="1"/>
</dbReference>
<evidence type="ECO:0000259" key="8">
    <source>
        <dbReference type="Pfam" id="PF00135"/>
    </source>
</evidence>
<feature type="non-terminal residue" evidence="9">
    <location>
        <position position="1"/>
    </location>
</feature>
<dbReference type="PANTHER" id="PTHR43142">
    <property type="entry name" value="CARBOXYLIC ESTER HYDROLASE"/>
    <property type="match status" value="1"/>
</dbReference>
<feature type="transmembrane region" description="Helical" evidence="7">
    <location>
        <begin position="37"/>
        <end position="56"/>
    </location>
</feature>
<keyword evidence="7" id="KW-0812">Transmembrane</keyword>
<dbReference type="PROSITE" id="PS00122">
    <property type="entry name" value="CARBOXYLESTERASE_B_1"/>
    <property type="match status" value="1"/>
</dbReference>
<keyword evidence="5" id="KW-0325">Glycoprotein</keyword>
<dbReference type="InterPro" id="IPR002018">
    <property type="entry name" value="CarbesteraseB"/>
</dbReference>